<sequence>MFRHGSAFCTRKACVKGEDIRNEVPTKEHYIVDINNDNGGKLKKEEVEMVMEKLGTPCDPNGGKIQELVGSNEITAMFDEEEPSLEEVKEAFSVFDANNDGFIDAKELERVLHGLGFKGGLQGEEMIRPFDENEDGFIDFTEFVKVMEKGFN</sequence>
<reference evidence="5 6" key="1">
    <citation type="submission" date="2023-12" db="EMBL/GenBank/DDBJ databases">
        <title>A high-quality genome assembly for Dillenia turbinata (Dilleniales).</title>
        <authorList>
            <person name="Chanderbali A."/>
        </authorList>
    </citation>
    <scope>NUCLEOTIDE SEQUENCE [LARGE SCALE GENOMIC DNA]</scope>
    <source>
        <strain evidence="5">LSX21</strain>
        <tissue evidence="5">Leaf</tissue>
    </source>
</reference>
<name>A0AAN8Z507_9MAGN</name>
<evidence type="ECO:0000313" key="5">
    <source>
        <dbReference type="EMBL" id="KAK6925021.1"/>
    </source>
</evidence>
<dbReference type="EMBL" id="JBAMMX010000016">
    <property type="protein sequence ID" value="KAK6925021.1"/>
    <property type="molecule type" value="Genomic_DNA"/>
</dbReference>
<dbReference type="Pfam" id="PF13499">
    <property type="entry name" value="EF-hand_7"/>
    <property type="match status" value="1"/>
</dbReference>
<dbReference type="Gene3D" id="1.10.238.10">
    <property type="entry name" value="EF-hand"/>
    <property type="match status" value="2"/>
</dbReference>
<dbReference type="Proteomes" id="UP001370490">
    <property type="component" value="Unassembled WGS sequence"/>
</dbReference>
<dbReference type="AlphaFoldDB" id="A0AAN8Z507"/>
<dbReference type="PROSITE" id="PS50222">
    <property type="entry name" value="EF_HAND_2"/>
    <property type="match status" value="2"/>
</dbReference>
<dbReference type="CDD" id="cd00051">
    <property type="entry name" value="EFh"/>
    <property type="match status" value="1"/>
</dbReference>
<protein>
    <submittedName>
        <fullName evidence="5">EF-hand domain</fullName>
    </submittedName>
</protein>
<feature type="domain" description="EF-hand" evidence="4">
    <location>
        <begin position="83"/>
        <end position="118"/>
    </location>
</feature>
<dbReference type="PANTHER" id="PTHR10891">
    <property type="entry name" value="EF-HAND CALCIUM-BINDING DOMAIN CONTAINING PROTEIN"/>
    <property type="match status" value="1"/>
</dbReference>
<evidence type="ECO:0000256" key="1">
    <source>
        <dbReference type="ARBA" id="ARBA00022723"/>
    </source>
</evidence>
<feature type="domain" description="EF-hand" evidence="4">
    <location>
        <begin position="124"/>
        <end position="152"/>
    </location>
</feature>
<evidence type="ECO:0000256" key="3">
    <source>
        <dbReference type="ARBA" id="ARBA00022837"/>
    </source>
</evidence>
<dbReference type="InterPro" id="IPR018247">
    <property type="entry name" value="EF_Hand_1_Ca_BS"/>
</dbReference>
<dbReference type="InterPro" id="IPR002048">
    <property type="entry name" value="EF_hand_dom"/>
</dbReference>
<dbReference type="InterPro" id="IPR011992">
    <property type="entry name" value="EF-hand-dom_pair"/>
</dbReference>
<dbReference type="InterPro" id="IPR039647">
    <property type="entry name" value="EF_hand_pair_protein_CML-like"/>
</dbReference>
<evidence type="ECO:0000259" key="4">
    <source>
        <dbReference type="PROSITE" id="PS50222"/>
    </source>
</evidence>
<keyword evidence="1" id="KW-0479">Metal-binding</keyword>
<evidence type="ECO:0000256" key="2">
    <source>
        <dbReference type="ARBA" id="ARBA00022737"/>
    </source>
</evidence>
<dbReference type="SMART" id="SM00054">
    <property type="entry name" value="EFh"/>
    <property type="match status" value="2"/>
</dbReference>
<comment type="caution">
    <text evidence="5">The sequence shown here is derived from an EMBL/GenBank/DDBJ whole genome shotgun (WGS) entry which is preliminary data.</text>
</comment>
<dbReference type="FunFam" id="1.10.238.10:FF:000003">
    <property type="entry name" value="Calmodulin A"/>
    <property type="match status" value="1"/>
</dbReference>
<organism evidence="5 6">
    <name type="scientific">Dillenia turbinata</name>
    <dbReference type="NCBI Taxonomy" id="194707"/>
    <lineage>
        <taxon>Eukaryota</taxon>
        <taxon>Viridiplantae</taxon>
        <taxon>Streptophyta</taxon>
        <taxon>Embryophyta</taxon>
        <taxon>Tracheophyta</taxon>
        <taxon>Spermatophyta</taxon>
        <taxon>Magnoliopsida</taxon>
        <taxon>eudicotyledons</taxon>
        <taxon>Gunneridae</taxon>
        <taxon>Pentapetalae</taxon>
        <taxon>Dilleniales</taxon>
        <taxon>Dilleniaceae</taxon>
        <taxon>Dillenia</taxon>
    </lineage>
</organism>
<gene>
    <name evidence="5" type="ORF">RJ641_009347</name>
</gene>
<keyword evidence="3" id="KW-0106">Calcium</keyword>
<proteinExistence type="predicted"/>
<accession>A0AAN8Z507</accession>
<dbReference type="PROSITE" id="PS00018">
    <property type="entry name" value="EF_HAND_1"/>
    <property type="match status" value="2"/>
</dbReference>
<keyword evidence="2" id="KW-0677">Repeat</keyword>
<keyword evidence="6" id="KW-1185">Reference proteome</keyword>
<dbReference type="GO" id="GO:0005509">
    <property type="term" value="F:calcium ion binding"/>
    <property type="evidence" value="ECO:0007669"/>
    <property type="project" value="InterPro"/>
</dbReference>
<dbReference type="SUPFAM" id="SSF47473">
    <property type="entry name" value="EF-hand"/>
    <property type="match status" value="1"/>
</dbReference>
<evidence type="ECO:0000313" key="6">
    <source>
        <dbReference type="Proteomes" id="UP001370490"/>
    </source>
</evidence>